<evidence type="ECO:0000313" key="2">
    <source>
        <dbReference type="EMBL" id="KAG6425617.1"/>
    </source>
</evidence>
<gene>
    <name evidence="2" type="ORF">SASPL_116060</name>
</gene>
<dbReference type="Proteomes" id="UP000298416">
    <property type="component" value="Unassembled WGS sequence"/>
</dbReference>
<feature type="domain" description="Zinc finger CHCC-type" evidence="1">
    <location>
        <begin position="157"/>
        <end position="193"/>
    </location>
</feature>
<comment type="caution">
    <text evidence="2">The sequence shown here is derived from an EMBL/GenBank/DDBJ whole genome shotgun (WGS) entry which is preliminary data.</text>
</comment>
<dbReference type="PANTHER" id="PTHR13156">
    <property type="entry name" value="NADH-UBIQUINONE OXIDOREDUCTASE 13 KD-A SUBUNIT"/>
    <property type="match status" value="1"/>
</dbReference>
<evidence type="ECO:0000313" key="3">
    <source>
        <dbReference type="Proteomes" id="UP000298416"/>
    </source>
</evidence>
<accession>A0A8X8Y7R4</accession>
<dbReference type="PANTHER" id="PTHR13156:SF0">
    <property type="entry name" value="NADH DEHYDROGENASE [UBIQUINONE] IRON-SULFUR PROTEIN 6, MITOCHONDRIAL"/>
    <property type="match status" value="1"/>
</dbReference>
<proteinExistence type="predicted"/>
<organism evidence="2">
    <name type="scientific">Salvia splendens</name>
    <name type="common">Scarlet sage</name>
    <dbReference type="NCBI Taxonomy" id="180675"/>
    <lineage>
        <taxon>Eukaryota</taxon>
        <taxon>Viridiplantae</taxon>
        <taxon>Streptophyta</taxon>
        <taxon>Embryophyta</taxon>
        <taxon>Tracheophyta</taxon>
        <taxon>Spermatophyta</taxon>
        <taxon>Magnoliopsida</taxon>
        <taxon>eudicotyledons</taxon>
        <taxon>Gunneridae</taxon>
        <taxon>Pentapetalae</taxon>
        <taxon>asterids</taxon>
        <taxon>lamiids</taxon>
        <taxon>Lamiales</taxon>
        <taxon>Lamiaceae</taxon>
        <taxon>Nepetoideae</taxon>
        <taxon>Mentheae</taxon>
        <taxon>Salviinae</taxon>
        <taxon>Salvia</taxon>
        <taxon>Salvia subgen. Calosphace</taxon>
        <taxon>core Calosphace</taxon>
    </lineage>
</organism>
<sequence length="199" mass="22551">MAAIGRRNGLKMATHLMKTLTGSSRSLSGIVSSEVATSHTQKWMQAVMVKITLELAIDLYTNCTNGQYACRLPSYEEMIESLLRLQMFLAVTLLELSRDDYDHTFTLELAVDLYTNCMKGQYVHLPITRKWFHSSDTSKKSPMELINEVPPIKVEDRIAVCEGDSNPALGHPVEFICLDKDEPVVCKYCGLRYVQDHHH</sequence>
<dbReference type="EMBL" id="PNBA02000005">
    <property type="protein sequence ID" value="KAG6425617.1"/>
    <property type="molecule type" value="Genomic_DNA"/>
</dbReference>
<dbReference type="Pfam" id="PF10276">
    <property type="entry name" value="zf-CHCC"/>
    <property type="match status" value="1"/>
</dbReference>
<dbReference type="FunFam" id="2.60.260.40:FF:000001">
    <property type="entry name" value="NADH dehydrogenase [ubiquinone] iron-sulfur protein 6, mitochondrial"/>
    <property type="match status" value="1"/>
</dbReference>
<dbReference type="GO" id="GO:0006120">
    <property type="term" value="P:mitochondrial electron transport, NADH to ubiquinone"/>
    <property type="evidence" value="ECO:0007669"/>
    <property type="project" value="TreeGrafter"/>
</dbReference>
<dbReference type="GO" id="GO:0005739">
    <property type="term" value="C:mitochondrion"/>
    <property type="evidence" value="ECO:0007669"/>
    <property type="project" value="GOC"/>
</dbReference>
<dbReference type="InterPro" id="IPR019401">
    <property type="entry name" value="Znf_CHCC"/>
</dbReference>
<protein>
    <recommendedName>
        <fullName evidence="1">Zinc finger CHCC-type domain-containing protein</fullName>
    </recommendedName>
</protein>
<dbReference type="AlphaFoldDB" id="A0A8X8Y7R4"/>
<name>A0A8X8Y7R4_SALSN</name>
<dbReference type="Gene3D" id="2.60.260.40">
    <property type="entry name" value="q5lls5 like domains"/>
    <property type="match status" value="1"/>
</dbReference>
<reference evidence="2" key="1">
    <citation type="submission" date="2018-01" db="EMBL/GenBank/DDBJ databases">
        <authorList>
            <person name="Mao J.F."/>
        </authorList>
    </citation>
    <scope>NUCLEOTIDE SEQUENCE</scope>
    <source>
        <strain evidence="2">Huo1</strain>
        <tissue evidence="2">Leaf</tissue>
    </source>
</reference>
<reference evidence="2" key="2">
    <citation type="submission" date="2020-08" db="EMBL/GenBank/DDBJ databases">
        <title>Plant Genome Project.</title>
        <authorList>
            <person name="Zhang R.-G."/>
        </authorList>
    </citation>
    <scope>NUCLEOTIDE SEQUENCE</scope>
    <source>
        <strain evidence="2">Huo1</strain>
        <tissue evidence="2">Leaf</tissue>
    </source>
</reference>
<evidence type="ECO:0000259" key="1">
    <source>
        <dbReference type="Pfam" id="PF10276"/>
    </source>
</evidence>
<keyword evidence="3" id="KW-1185">Reference proteome</keyword>